<comment type="caution">
    <text evidence="3">The sequence shown here is derived from an EMBL/GenBank/DDBJ whole genome shotgun (WGS) entry which is preliminary data.</text>
</comment>
<dbReference type="EMBL" id="MU853225">
    <property type="protein sequence ID" value="KAK4125857.1"/>
    <property type="molecule type" value="Genomic_DNA"/>
</dbReference>
<dbReference type="Proteomes" id="UP001302602">
    <property type="component" value="Unassembled WGS sequence"/>
</dbReference>
<evidence type="ECO:0000313" key="4">
    <source>
        <dbReference type="Proteomes" id="UP001302602"/>
    </source>
</evidence>
<keyword evidence="4" id="KW-1185">Reference proteome</keyword>
<reference evidence="3" key="2">
    <citation type="submission" date="2023-05" db="EMBL/GenBank/DDBJ databases">
        <authorList>
            <consortium name="Lawrence Berkeley National Laboratory"/>
            <person name="Steindorff A."/>
            <person name="Hensen N."/>
            <person name="Bonometti L."/>
            <person name="Westerberg I."/>
            <person name="Brannstrom I.O."/>
            <person name="Guillou S."/>
            <person name="Cros-Aarteil S."/>
            <person name="Calhoun S."/>
            <person name="Haridas S."/>
            <person name="Kuo A."/>
            <person name="Mondo S."/>
            <person name="Pangilinan J."/>
            <person name="Riley R."/>
            <person name="Labutti K."/>
            <person name="Andreopoulos B."/>
            <person name="Lipzen A."/>
            <person name="Chen C."/>
            <person name="Yanf M."/>
            <person name="Daum C."/>
            <person name="Ng V."/>
            <person name="Clum A."/>
            <person name="Ohm R."/>
            <person name="Martin F."/>
            <person name="Silar P."/>
            <person name="Natvig D."/>
            <person name="Lalanne C."/>
            <person name="Gautier V."/>
            <person name="Ament-Velasquez S.L."/>
            <person name="Kruys A."/>
            <person name="Hutchinson M.I."/>
            <person name="Powell A.J."/>
            <person name="Barry K."/>
            <person name="Miller A.N."/>
            <person name="Grigoriev I.V."/>
            <person name="Debuchy R."/>
            <person name="Gladieux P."/>
            <person name="Thoren M.H."/>
            <person name="Johannesson H."/>
        </authorList>
    </citation>
    <scope>NUCLEOTIDE SEQUENCE</scope>
    <source>
        <strain evidence="3">CBS 731.68</strain>
    </source>
</reference>
<proteinExistence type="predicted"/>
<accession>A0AAN6Z5J1</accession>
<evidence type="ECO:0000256" key="2">
    <source>
        <dbReference type="SAM" id="MobiDB-lite"/>
    </source>
</evidence>
<feature type="coiled-coil region" evidence="1">
    <location>
        <begin position="227"/>
        <end position="254"/>
    </location>
</feature>
<gene>
    <name evidence="3" type="ORF">N657DRAFT_632050</name>
</gene>
<organism evidence="3 4">
    <name type="scientific">Parathielavia appendiculata</name>
    <dbReference type="NCBI Taxonomy" id="2587402"/>
    <lineage>
        <taxon>Eukaryota</taxon>
        <taxon>Fungi</taxon>
        <taxon>Dikarya</taxon>
        <taxon>Ascomycota</taxon>
        <taxon>Pezizomycotina</taxon>
        <taxon>Sordariomycetes</taxon>
        <taxon>Sordariomycetidae</taxon>
        <taxon>Sordariales</taxon>
        <taxon>Chaetomiaceae</taxon>
        <taxon>Parathielavia</taxon>
    </lineage>
</organism>
<dbReference type="GeneID" id="87827886"/>
<dbReference type="AlphaFoldDB" id="A0AAN6Z5J1"/>
<evidence type="ECO:0000256" key="1">
    <source>
        <dbReference type="SAM" id="Coils"/>
    </source>
</evidence>
<sequence length="260" mass="28086">MDRPVSTHLETPMEGCIVVKTCISDSDGESDITEDILSGGVNLEIAAAPALTGPRTPTRLRKRSGARGVGRSERHERLGLQFPERQNVSIYSADVHAPRARAPATSIGPRSLEATGSESRPDLAVLNAEHSVRLSRVAMQPTVSAGEARHATKTVNTVRTMHAGAQQDVAAFGPGRTRRGRIKFVRAGLAAAGRNPESGHAEGPDIARFYQERAVMETQIRSKDALIQRQAAYIEKLQEVRDRVEKQLAAASERTTSPPS</sequence>
<reference evidence="3" key="1">
    <citation type="journal article" date="2023" name="Mol. Phylogenet. Evol.">
        <title>Genome-scale phylogeny and comparative genomics of the fungal order Sordariales.</title>
        <authorList>
            <person name="Hensen N."/>
            <person name="Bonometti L."/>
            <person name="Westerberg I."/>
            <person name="Brannstrom I.O."/>
            <person name="Guillou S."/>
            <person name="Cros-Aarteil S."/>
            <person name="Calhoun S."/>
            <person name="Haridas S."/>
            <person name="Kuo A."/>
            <person name="Mondo S."/>
            <person name="Pangilinan J."/>
            <person name="Riley R."/>
            <person name="LaButti K."/>
            <person name="Andreopoulos B."/>
            <person name="Lipzen A."/>
            <person name="Chen C."/>
            <person name="Yan M."/>
            <person name="Daum C."/>
            <person name="Ng V."/>
            <person name="Clum A."/>
            <person name="Steindorff A."/>
            <person name="Ohm R.A."/>
            <person name="Martin F."/>
            <person name="Silar P."/>
            <person name="Natvig D.O."/>
            <person name="Lalanne C."/>
            <person name="Gautier V."/>
            <person name="Ament-Velasquez S.L."/>
            <person name="Kruys A."/>
            <person name="Hutchinson M.I."/>
            <person name="Powell A.J."/>
            <person name="Barry K."/>
            <person name="Miller A.N."/>
            <person name="Grigoriev I.V."/>
            <person name="Debuchy R."/>
            <person name="Gladieux P."/>
            <person name="Hiltunen Thoren M."/>
            <person name="Johannesson H."/>
        </authorList>
    </citation>
    <scope>NUCLEOTIDE SEQUENCE</scope>
    <source>
        <strain evidence="3">CBS 731.68</strain>
    </source>
</reference>
<name>A0AAN6Z5J1_9PEZI</name>
<protein>
    <submittedName>
        <fullName evidence="3">Uncharacterized protein</fullName>
    </submittedName>
</protein>
<feature type="region of interest" description="Disordered" evidence="2">
    <location>
        <begin position="53"/>
        <end position="73"/>
    </location>
</feature>
<dbReference type="RefSeq" id="XP_062649628.1">
    <property type="nucleotide sequence ID" value="XM_062791117.1"/>
</dbReference>
<evidence type="ECO:0000313" key="3">
    <source>
        <dbReference type="EMBL" id="KAK4125857.1"/>
    </source>
</evidence>
<keyword evidence="1" id="KW-0175">Coiled coil</keyword>